<comment type="caution">
    <text evidence="2">The sequence shown here is derived from an EMBL/GenBank/DDBJ whole genome shotgun (WGS) entry which is preliminary data.</text>
</comment>
<gene>
    <name evidence="2" type="ORF">RhiirA1_414373</name>
    <name evidence="1" type="ORF">RhiirA5_362519</name>
    <name evidence="3" type="ORF">RhiirC2_741825</name>
</gene>
<dbReference type="EMBL" id="LLXH01000220">
    <property type="protein sequence ID" value="PKC70460.1"/>
    <property type="molecule type" value="Genomic_DNA"/>
</dbReference>
<evidence type="ECO:0000313" key="6">
    <source>
        <dbReference type="Proteomes" id="UP000233469"/>
    </source>
</evidence>
<accession>A0A2I1EFR2</accession>
<reference evidence="5 6" key="1">
    <citation type="submission" date="2016-04" db="EMBL/GenBank/DDBJ databases">
        <title>Genome analyses suggest a sexual origin of heterokaryosis in a supposedly ancient asexual fungus.</title>
        <authorList>
            <person name="Ropars J."/>
            <person name="Sedzielewska K."/>
            <person name="Noel J."/>
            <person name="Charron P."/>
            <person name="Farinelli L."/>
            <person name="Marton T."/>
            <person name="Kruger M."/>
            <person name="Pelin A."/>
            <person name="Brachmann A."/>
            <person name="Corradi N."/>
        </authorList>
    </citation>
    <scope>NUCLEOTIDE SEQUENCE [LARGE SCALE GENOMIC DNA]</scope>
    <source>
        <strain evidence="1 5">A5</strain>
        <strain evidence="3 6">C2</strain>
    </source>
</reference>
<evidence type="ECO:0000313" key="5">
    <source>
        <dbReference type="Proteomes" id="UP000232722"/>
    </source>
</evidence>
<dbReference type="VEuPathDB" id="FungiDB:RhiirA1_414373"/>
<evidence type="ECO:0000313" key="1">
    <source>
        <dbReference type="EMBL" id="PKC04277.1"/>
    </source>
</evidence>
<sequence>MDLISGVEKGFSKLEFLSCNTNINDDTLIGLVEICKSIKELELYVEPCNNNDEIIKLIDSPKKL</sequence>
<evidence type="ECO:0000313" key="3">
    <source>
        <dbReference type="EMBL" id="PKK72918.1"/>
    </source>
</evidence>
<evidence type="ECO:0000313" key="2">
    <source>
        <dbReference type="EMBL" id="PKC70460.1"/>
    </source>
</evidence>
<dbReference type="AlphaFoldDB" id="A0A2I1EFR2"/>
<reference evidence="4 6" key="3">
    <citation type="submission" date="2017-10" db="EMBL/GenBank/DDBJ databases">
        <title>Extensive intraspecific genome diversity in a model arbuscular mycorrhizal fungus.</title>
        <authorList>
            <person name="Chen E.C.H."/>
            <person name="Morin E."/>
            <person name="Baudet D."/>
            <person name="Noel J."/>
            <person name="Ndikumana S."/>
            <person name="Charron P."/>
            <person name="St-Onge C."/>
            <person name="Giorgi J."/>
            <person name="Grigoriev I.V."/>
            <person name="Roux C."/>
            <person name="Martin F.M."/>
            <person name="Corradi N."/>
        </authorList>
    </citation>
    <scope>NUCLEOTIDE SEQUENCE [LARGE SCALE GENOMIC DNA]</scope>
    <source>
        <strain evidence="2 4">A1</strain>
        <strain evidence="3 6">C2</strain>
    </source>
</reference>
<dbReference type="OrthoDB" id="2330282at2759"/>
<reference evidence="2 4" key="4">
    <citation type="submission" date="2017-10" db="EMBL/GenBank/DDBJ databases">
        <title>Genome analyses suggest a sexual origin of heterokaryosis in a supposedly ancient asexual fungus.</title>
        <authorList>
            <person name="Corradi N."/>
            <person name="Sedzielewska K."/>
            <person name="Noel J."/>
            <person name="Charron P."/>
            <person name="Farinelli L."/>
            <person name="Marton T."/>
            <person name="Kruger M."/>
            <person name="Pelin A."/>
            <person name="Brachmann A."/>
            <person name="Corradi N."/>
        </authorList>
    </citation>
    <scope>NUCLEOTIDE SEQUENCE [LARGE SCALE GENOMIC DNA]</scope>
    <source>
        <strain evidence="2 4">A1</strain>
    </source>
</reference>
<dbReference type="Proteomes" id="UP000232722">
    <property type="component" value="Unassembled WGS sequence"/>
</dbReference>
<name>A0A2I1EFR2_9GLOM</name>
<proteinExistence type="predicted"/>
<dbReference type="EMBL" id="LLXL01000406">
    <property type="protein sequence ID" value="PKK72918.1"/>
    <property type="molecule type" value="Genomic_DNA"/>
</dbReference>
<organism evidence="2 4">
    <name type="scientific">Rhizophagus irregularis</name>
    <dbReference type="NCBI Taxonomy" id="588596"/>
    <lineage>
        <taxon>Eukaryota</taxon>
        <taxon>Fungi</taxon>
        <taxon>Fungi incertae sedis</taxon>
        <taxon>Mucoromycota</taxon>
        <taxon>Glomeromycotina</taxon>
        <taxon>Glomeromycetes</taxon>
        <taxon>Glomerales</taxon>
        <taxon>Glomeraceae</taxon>
        <taxon>Rhizophagus</taxon>
    </lineage>
</organism>
<evidence type="ECO:0000313" key="4">
    <source>
        <dbReference type="Proteomes" id="UP000232688"/>
    </source>
</evidence>
<reference evidence="1 5" key="2">
    <citation type="submission" date="2017-09" db="EMBL/GenBank/DDBJ databases">
        <title>Extensive intraspecific genome diversity in a model arbuscular mycorrhizal fungus.</title>
        <authorList>
            <person name="Chen E.C."/>
            <person name="Morin E."/>
            <person name="Beaudet D."/>
            <person name="Noel J."/>
            <person name="Ndikumana S."/>
            <person name="Charron P."/>
            <person name="St-Onge C."/>
            <person name="Giorgi J."/>
            <person name="Grigoriev I.V."/>
            <person name="Roux C."/>
            <person name="Martin F.M."/>
            <person name="Corradi N."/>
        </authorList>
    </citation>
    <scope>NUCLEOTIDE SEQUENCE [LARGE SCALE GENOMIC DNA]</scope>
    <source>
        <strain evidence="1 5">A5</strain>
    </source>
</reference>
<dbReference type="EMBL" id="LLXJ01001036">
    <property type="protein sequence ID" value="PKC04277.1"/>
    <property type="molecule type" value="Genomic_DNA"/>
</dbReference>
<feature type="non-terminal residue" evidence="2">
    <location>
        <position position="64"/>
    </location>
</feature>
<protein>
    <submittedName>
        <fullName evidence="2">Uncharacterized protein</fullName>
    </submittedName>
</protein>
<dbReference type="Proteomes" id="UP000233469">
    <property type="component" value="Unassembled WGS sequence"/>
</dbReference>
<dbReference type="Proteomes" id="UP000232688">
    <property type="component" value="Unassembled WGS sequence"/>
</dbReference>